<feature type="compositionally biased region" description="Low complexity" evidence="1">
    <location>
        <begin position="23"/>
        <end position="35"/>
    </location>
</feature>
<comment type="caution">
    <text evidence="3">The sequence shown here is derived from an EMBL/GenBank/DDBJ whole genome shotgun (WGS) entry which is preliminary data.</text>
</comment>
<evidence type="ECO:0000256" key="2">
    <source>
        <dbReference type="SAM" id="SignalP"/>
    </source>
</evidence>
<dbReference type="AlphaFoldDB" id="A0A0R3MQR5"/>
<evidence type="ECO:0000256" key="1">
    <source>
        <dbReference type="SAM" id="MobiDB-lite"/>
    </source>
</evidence>
<organism evidence="3 4">
    <name type="scientific">Bradyrhizobium retamae</name>
    <dbReference type="NCBI Taxonomy" id="1300035"/>
    <lineage>
        <taxon>Bacteria</taxon>
        <taxon>Pseudomonadati</taxon>
        <taxon>Pseudomonadota</taxon>
        <taxon>Alphaproteobacteria</taxon>
        <taxon>Hyphomicrobiales</taxon>
        <taxon>Nitrobacteraceae</taxon>
        <taxon>Bradyrhizobium</taxon>
    </lineage>
</organism>
<feature type="compositionally biased region" description="Polar residues" evidence="1">
    <location>
        <begin position="59"/>
        <end position="80"/>
    </location>
</feature>
<reference evidence="3 4" key="1">
    <citation type="submission" date="2014-03" db="EMBL/GenBank/DDBJ databases">
        <title>Bradyrhizobium valentinum sp. nov., isolated from effective nodules of Lupinus mariae-josephae, a lupine endemic of basic-lime soils in Eastern Spain.</title>
        <authorList>
            <person name="Duran D."/>
            <person name="Rey L."/>
            <person name="Navarro A."/>
            <person name="Busquets A."/>
            <person name="Imperial J."/>
            <person name="Ruiz-Argueso T."/>
        </authorList>
    </citation>
    <scope>NUCLEOTIDE SEQUENCE [LARGE SCALE GENOMIC DNA]</scope>
    <source>
        <strain evidence="3 4">Ro19</strain>
    </source>
</reference>
<feature type="chain" id="PRO_5006444454" evidence="2">
    <location>
        <begin position="25"/>
        <end position="87"/>
    </location>
</feature>
<feature type="region of interest" description="Disordered" evidence="1">
    <location>
        <begin position="23"/>
        <end position="87"/>
    </location>
</feature>
<keyword evidence="4" id="KW-1185">Reference proteome</keyword>
<dbReference type="EMBL" id="LLYA01000164">
    <property type="protein sequence ID" value="KRR22439.1"/>
    <property type="molecule type" value="Genomic_DNA"/>
</dbReference>
<dbReference type="OrthoDB" id="8141532at2"/>
<feature type="signal peptide" evidence="2">
    <location>
        <begin position="1"/>
        <end position="24"/>
    </location>
</feature>
<name>A0A0R3MQR5_9BRAD</name>
<dbReference type="Proteomes" id="UP000052023">
    <property type="component" value="Unassembled WGS sequence"/>
</dbReference>
<protein>
    <submittedName>
        <fullName evidence="3">Uncharacterized protein</fullName>
    </submittedName>
</protein>
<evidence type="ECO:0000313" key="3">
    <source>
        <dbReference type="EMBL" id="KRR22439.1"/>
    </source>
</evidence>
<accession>A0A0R3MQR5</accession>
<proteinExistence type="predicted"/>
<gene>
    <name evidence="3" type="ORF">CQ13_28820</name>
</gene>
<dbReference type="RefSeq" id="WP_057845176.1">
    <property type="nucleotide sequence ID" value="NZ_LLYA01000164.1"/>
</dbReference>
<keyword evidence="2" id="KW-0732">Signal</keyword>
<evidence type="ECO:0000313" key="4">
    <source>
        <dbReference type="Proteomes" id="UP000052023"/>
    </source>
</evidence>
<sequence>MRLGQAIFFGSAAALLTLAAPTLARNSNTNSNTNSQPAKTSEAPASASCHAYQQAADGSWTQLPCQETGSKAPQPKSASKNAEEQTR</sequence>